<evidence type="ECO:0000313" key="3">
    <source>
        <dbReference type="EMBL" id="AKJ66941.1"/>
    </source>
</evidence>
<keyword evidence="1" id="KW-0175">Coiled coil</keyword>
<feature type="coiled-coil region" evidence="1">
    <location>
        <begin position="202"/>
        <end position="239"/>
    </location>
</feature>
<keyword evidence="4" id="KW-1185">Reference proteome</keyword>
<dbReference type="AlphaFoldDB" id="A0A0G3EQK0"/>
<organism evidence="3 4">
    <name type="scientific">Pandoraea thiooxydans</name>
    <dbReference type="NCBI Taxonomy" id="445709"/>
    <lineage>
        <taxon>Bacteria</taxon>
        <taxon>Pseudomonadati</taxon>
        <taxon>Pseudomonadota</taxon>
        <taxon>Betaproteobacteria</taxon>
        <taxon>Burkholderiales</taxon>
        <taxon>Burkholderiaceae</taxon>
        <taxon>Pandoraea</taxon>
    </lineage>
</organism>
<name>A0A0G3EQK0_9BURK</name>
<feature type="coiled-coil region" evidence="1">
    <location>
        <begin position="266"/>
        <end position="310"/>
    </location>
</feature>
<dbReference type="Pfam" id="PF13175">
    <property type="entry name" value="AAA_15"/>
    <property type="match status" value="1"/>
</dbReference>
<feature type="coiled-coil region" evidence="1">
    <location>
        <begin position="629"/>
        <end position="656"/>
    </location>
</feature>
<dbReference type="RefSeq" id="WP_047212460.1">
    <property type="nucleotide sequence ID" value="NZ_CP011568.3"/>
</dbReference>
<dbReference type="PANTHER" id="PTHR41259:SF1">
    <property type="entry name" value="DOUBLE-STRAND BREAK REPAIR RAD50 ATPASE, PUTATIVE-RELATED"/>
    <property type="match status" value="1"/>
</dbReference>
<proteinExistence type="predicted"/>
<dbReference type="Gene3D" id="3.40.50.300">
    <property type="entry name" value="P-loop containing nucleotide triphosphate hydrolases"/>
    <property type="match status" value="2"/>
</dbReference>
<dbReference type="PANTHER" id="PTHR41259">
    <property type="entry name" value="DOUBLE-STRAND BREAK REPAIR RAD50 ATPASE, PUTATIVE-RELATED"/>
    <property type="match status" value="1"/>
</dbReference>
<dbReference type="KEGG" id="ptx:ABW99_00535"/>
<dbReference type="InterPro" id="IPR027417">
    <property type="entry name" value="P-loop_NTPase"/>
</dbReference>
<sequence>MILERIAIRNFRKLVDPLIIDKLEPGLNLICGPNEAGKSTIAEAVRTVFLERYKVSGLGHIVPLSVPDAQPTVEVSFAIDGVTHTLKKQFVRKQRCELRVGTQVFGEDQAEEKLAELLGFSRAERGASRPELAGIPGLLWVRQGHTGDVRDTGSHAASYIRDALAKLAGSAVSGDEDVLIHAVQHELFKLVTEKTRRPTGALADIELELSELTKALGDLEAQQHQFDEDINRLSRLQAEFNAIQKTRPWEELQAKAAAAVKRADALDELDREYQTTQQKHALAAAEHDGLLQQERHAADLENAIEKDRAALSAADLAATRATETLQAAGVAAASARAASDAAGRALETANAAIAAAELREQIDNYQKNITRLDQALKSAAKASEDTQELTRQAALIEIDSKKFKRLQTIAEKIVPLQAKRDAALTRIEYRLTDEISVDGAPVSGSGAILLDGQKTISLPDLGELTIVPGITDVSAIVAELRALEVEHGKLLLELGVPTLAEATARLARWKELIAERDTHAKILEMHAPHGLDALRNEHGQAQGSLTSARARMAGLPDITDALPPAKAKRDFDEAHLRLEAAQAALLVASADQAGTAANARNVRERLAANEARLSAPDFIAQRSQRRSSLVEKAAQMQEFAKKLETLSQQLELAKLDTPRDEAERFSRSALLLQEEQHERDKKINHLRVHLETLGGTGIGERLAQTVAAIEQAKRRDSELRRRVQALSLLESILVDERDRTVAALRAPLTNRIGHYLKRLFPAAELSVDENLTPAALQRDLQSEDLESLSYGTQEQLGMLARLAYADLLRDAGRPTLLLFDDALVHTDDNRRDAVKRALIDAASRHQILVFTCHPSAWNDLGVKQRHLDDIKAASVQ</sequence>
<evidence type="ECO:0000256" key="1">
    <source>
        <dbReference type="SAM" id="Coils"/>
    </source>
</evidence>
<feature type="domain" description="Endonuclease GajA/Old nuclease/RecF-like AAA" evidence="2">
    <location>
        <begin position="1"/>
        <end position="394"/>
    </location>
</feature>
<dbReference type="EMBL" id="CP011568">
    <property type="protein sequence ID" value="AKJ66941.1"/>
    <property type="molecule type" value="Genomic_DNA"/>
</dbReference>
<evidence type="ECO:0000259" key="2">
    <source>
        <dbReference type="Pfam" id="PF13175"/>
    </source>
</evidence>
<dbReference type="STRING" id="445709.ABW99_00535"/>
<gene>
    <name evidence="3" type="ORF">ABW99_00535</name>
</gene>
<evidence type="ECO:0000313" key="4">
    <source>
        <dbReference type="Proteomes" id="UP000036700"/>
    </source>
</evidence>
<reference evidence="4" key="1">
    <citation type="submission" date="2015-06" db="EMBL/GenBank/DDBJ databases">
        <authorList>
            <person name="Lim Y.L."/>
            <person name="Ee R."/>
            <person name="Yong D."/>
            <person name="How K.Y."/>
            <person name="Yin W.F."/>
            <person name="Chan K.G."/>
        </authorList>
    </citation>
    <scope>NUCLEOTIDE SEQUENCE [LARGE SCALE GENOMIC DNA]</scope>
    <source>
        <strain evidence="4">DSM 25325</strain>
    </source>
</reference>
<feature type="coiled-coil region" evidence="1">
    <location>
        <begin position="348"/>
        <end position="392"/>
    </location>
</feature>
<dbReference type="InterPro" id="IPR041685">
    <property type="entry name" value="AAA_GajA/Old/RecF-like"/>
</dbReference>
<dbReference type="Proteomes" id="UP000036700">
    <property type="component" value="Chromosome"/>
</dbReference>
<dbReference type="OrthoDB" id="9764467at2"/>
<protein>
    <recommendedName>
        <fullName evidence="2">Endonuclease GajA/Old nuclease/RecF-like AAA domain-containing protein</fullName>
    </recommendedName>
</protein>
<dbReference type="PATRIC" id="fig|445709.3.peg.124"/>
<accession>A0A0G3EQK0</accession>
<dbReference type="SUPFAM" id="SSF52540">
    <property type="entry name" value="P-loop containing nucleoside triphosphate hydrolases"/>
    <property type="match status" value="1"/>
</dbReference>